<evidence type="ECO:0000256" key="1">
    <source>
        <dbReference type="SAM" id="MobiDB-lite"/>
    </source>
</evidence>
<gene>
    <name evidence="2" type="ORF">C3747_87g78</name>
</gene>
<dbReference type="VEuPathDB" id="TriTrypDB:TcG_11135"/>
<dbReference type="VEuPathDB" id="TriTrypDB:TCDM_00985"/>
<evidence type="ECO:0000313" key="2">
    <source>
        <dbReference type="EMBL" id="PWV08722.1"/>
    </source>
</evidence>
<protein>
    <submittedName>
        <fullName evidence="2">Uncharacterized protein</fullName>
    </submittedName>
</protein>
<name>A0A2V2WKL3_TRYCR</name>
<dbReference type="VEuPathDB" id="TriTrypDB:C4B63_22g77"/>
<dbReference type="Proteomes" id="UP000246078">
    <property type="component" value="Unassembled WGS sequence"/>
</dbReference>
<dbReference type="VEuPathDB" id="TriTrypDB:TcBrA4_0037410"/>
<dbReference type="VEuPathDB" id="TriTrypDB:C3747_87g78"/>
<dbReference type="VEuPathDB" id="TriTrypDB:BCY84_01664"/>
<dbReference type="VEuPathDB" id="TriTrypDB:TcCLB.504209.10"/>
<reference evidence="2 3" key="1">
    <citation type="journal article" date="2018" name="Microb. Genom.">
        <title>Expanding an expanded genome: long-read sequencing of Trypanosoma cruzi.</title>
        <authorList>
            <person name="Berna L."/>
            <person name="Rodriguez M."/>
            <person name="Chiribao M.L."/>
            <person name="Parodi-Talice A."/>
            <person name="Pita S."/>
            <person name="Rijo G."/>
            <person name="Alvarez-Valin F."/>
            <person name="Robello C."/>
        </authorList>
    </citation>
    <scope>NUCLEOTIDE SEQUENCE [LARGE SCALE GENOMIC DNA]</scope>
    <source>
        <strain evidence="2 3">TCC</strain>
    </source>
</reference>
<comment type="caution">
    <text evidence="2">The sequence shown here is derived from an EMBL/GenBank/DDBJ whole genome shotgun (WGS) entry which is preliminary data.</text>
</comment>
<dbReference type="AlphaFoldDB" id="A0A2V2WKL3"/>
<feature type="region of interest" description="Disordered" evidence="1">
    <location>
        <begin position="201"/>
        <end position="227"/>
    </location>
</feature>
<dbReference type="VEuPathDB" id="TriTrypDB:TCSYLVIO_007302"/>
<proteinExistence type="predicted"/>
<evidence type="ECO:0000313" key="3">
    <source>
        <dbReference type="Proteomes" id="UP000246078"/>
    </source>
</evidence>
<organism evidence="2 3">
    <name type="scientific">Trypanosoma cruzi</name>
    <dbReference type="NCBI Taxonomy" id="5693"/>
    <lineage>
        <taxon>Eukaryota</taxon>
        <taxon>Discoba</taxon>
        <taxon>Euglenozoa</taxon>
        <taxon>Kinetoplastea</taxon>
        <taxon>Metakinetoplastina</taxon>
        <taxon>Trypanosomatida</taxon>
        <taxon>Trypanosomatidae</taxon>
        <taxon>Trypanosoma</taxon>
        <taxon>Schizotrypanum</taxon>
    </lineage>
</organism>
<sequence>MGAAPSRESTTLYSYFRGTYEIGLIPLTKAFFGLPGDPIVAPQTKRKKEKKKKTWGLAFATSRSLMSLRQHRQRLISAVQWSYGDNLSLCVAIRPFYTPTHVGKSLHRGQNFFRMPLLRKIWTPSWIRLRNGYTTLMRRCLPTLKMLSSLFHVPFASFVRMDRNGLGVSFGVDVALLSLGTLPAFQRTSAAHLRWQKENCQREKKEQRAPTMTPNTLFLPPHKYHSS</sequence>
<accession>A0A2V2WKL3</accession>
<dbReference type="EMBL" id="PRFC01000087">
    <property type="protein sequence ID" value="PWV08722.1"/>
    <property type="molecule type" value="Genomic_DNA"/>
</dbReference>